<comment type="catalytic activity">
    <reaction evidence="1">
        <text>ATP + protein L-histidine = ADP + protein N-phospho-L-histidine.</text>
        <dbReference type="EC" id="2.7.13.3"/>
    </reaction>
</comment>
<evidence type="ECO:0000259" key="9">
    <source>
        <dbReference type="PROSITE" id="PS50110"/>
    </source>
</evidence>
<dbReference type="InterPro" id="IPR036890">
    <property type="entry name" value="HATPase_C_sf"/>
</dbReference>
<evidence type="ECO:0000313" key="12">
    <source>
        <dbReference type="EMBL" id="GJD53093.1"/>
    </source>
</evidence>
<dbReference type="PROSITE" id="PS50113">
    <property type="entry name" value="PAC"/>
    <property type="match status" value="1"/>
</dbReference>
<dbReference type="PROSITE" id="PS50109">
    <property type="entry name" value="HIS_KIN"/>
    <property type="match status" value="1"/>
</dbReference>
<keyword evidence="3 6" id="KW-0597">Phosphoprotein</keyword>
<keyword evidence="12" id="KW-0547">Nucleotide-binding</keyword>
<dbReference type="Gene3D" id="3.30.450.20">
    <property type="entry name" value="PAS domain"/>
    <property type="match status" value="3"/>
</dbReference>
<evidence type="ECO:0000256" key="5">
    <source>
        <dbReference type="ARBA" id="ARBA00022777"/>
    </source>
</evidence>
<dbReference type="SMART" id="SM00086">
    <property type="entry name" value="PAC"/>
    <property type="match status" value="2"/>
</dbReference>
<feature type="domain" description="PAC" evidence="11">
    <location>
        <begin position="266"/>
        <end position="319"/>
    </location>
</feature>
<dbReference type="Gene3D" id="3.30.565.10">
    <property type="entry name" value="Histidine kinase-like ATPase, C-terminal domain"/>
    <property type="match status" value="1"/>
</dbReference>
<dbReference type="SMART" id="SM00387">
    <property type="entry name" value="HATPase_c"/>
    <property type="match status" value="1"/>
</dbReference>
<dbReference type="SUPFAM" id="SSF52172">
    <property type="entry name" value="CheY-like"/>
    <property type="match status" value="1"/>
</dbReference>
<name>A0ABQ4R5V8_9HYPH</name>
<dbReference type="RefSeq" id="WP_244937385.1">
    <property type="nucleotide sequence ID" value="NZ_QOWC01000072.1"/>
</dbReference>
<evidence type="ECO:0000259" key="11">
    <source>
        <dbReference type="PROSITE" id="PS50113"/>
    </source>
</evidence>
<dbReference type="CDD" id="cd00082">
    <property type="entry name" value="HisKA"/>
    <property type="match status" value="1"/>
</dbReference>
<dbReference type="PROSITE" id="PS50110">
    <property type="entry name" value="RESPONSE_REGULATORY"/>
    <property type="match status" value="1"/>
</dbReference>
<protein>
    <recommendedName>
        <fullName evidence="2">histidine kinase</fullName>
        <ecNumber evidence="2">2.7.13.3</ecNumber>
    </recommendedName>
</protein>
<proteinExistence type="predicted"/>
<dbReference type="PRINTS" id="PR00344">
    <property type="entry name" value="BCTRLSENSOR"/>
</dbReference>
<reference evidence="12" key="2">
    <citation type="submission" date="2021-08" db="EMBL/GenBank/DDBJ databases">
        <authorList>
            <person name="Tani A."/>
            <person name="Ola A."/>
            <person name="Ogura Y."/>
            <person name="Katsura K."/>
            <person name="Hayashi T."/>
        </authorList>
    </citation>
    <scope>NUCLEOTIDE SEQUENCE</scope>
    <source>
        <strain evidence="12">KCTC 52305</strain>
    </source>
</reference>
<dbReference type="InterPro" id="IPR036097">
    <property type="entry name" value="HisK_dim/P_sf"/>
</dbReference>
<dbReference type="SUPFAM" id="SSF47384">
    <property type="entry name" value="Homodimeric domain of signal transducing histidine kinase"/>
    <property type="match status" value="1"/>
</dbReference>
<evidence type="ECO:0000256" key="2">
    <source>
        <dbReference type="ARBA" id="ARBA00012438"/>
    </source>
</evidence>
<comment type="caution">
    <text evidence="12">The sequence shown here is derived from an EMBL/GenBank/DDBJ whole genome shotgun (WGS) entry which is preliminary data.</text>
</comment>
<dbReference type="InterPro" id="IPR003018">
    <property type="entry name" value="GAF"/>
</dbReference>
<accession>A0ABQ4R5V8</accession>
<dbReference type="CDD" id="cd00130">
    <property type="entry name" value="PAS"/>
    <property type="match status" value="2"/>
</dbReference>
<dbReference type="InterPro" id="IPR005467">
    <property type="entry name" value="His_kinase_dom"/>
</dbReference>
<sequence>MDVASKSASNFRNEAHADAAALFAGPGEVRSLARDLDWSTTALGPTTGWSPALRTLARSIFDSPFPICLWSGPRYALVYNDPYRRILAAKHPAALGQPGSSVWAEIWRELRPQFDGVRAGGEPLYFEDAPFVMARLEGGGTETAWFNYSLSALRDEDGSVAAVLNITPETTARVVLERRLTEEQTALAISEERLRLAVDNADVGLWDVDVINDRLSWSARTKSMFGISAGTPVTMDDFYDGLHPDDRAATTAAYLAAADPEQRALYDVEYRTIGKQDGDERWVAAKGRGVFDETGRCLRVTGTALEITARKAADIRRGVLVDLTQAVRDLKNPADIAYAAAEILGRTLGNSRVGYAAIDHEAGTLHVERDWTAPGVETLAGVLSPREYGSFIDSLKRGELIVIGDVRTDTRTAGPAADALESKRTRAFVNAPVLEQGRLVAVFFVNHGERRNWSEGDLSLIREVADRTRIAVERARGEQALQESEMRLRELNETLEAQVEARSAERDRLWNLSQDMLARADYTGMMSAVSPAWTRVLGWTERELLTRGYATFMHPDDEPPTLEAIGRMAETGQAARFENRISTSDGAWKHIEWTVAPEPDGANFIAVGRDLSHAKAREAELATAQEALRQSQKMEAVGQLTGGLAHDFNNLLAGISGSLELMQTRMSQGRLNDVDRYMAAAQGASKRAAALTHRLLAFSRRQTLAPRPTDANRLVLGMQELVQRTVGPHVTIEVVGASGAWPALVDPSQLENALLNLCINARDAMPDGGRITIETANKWLDERAARQQDMPAGQYLTLSVTDTGTGMPPDVIERVFEPFFTTKPLGEGTGLGLSMIYGFAQQSGGQVRIYSEVDKGTTVSIYLPRHYGALDQEDGCAPPATLPRSEQGETVLVVDDEPTVRMLVTDILEDLGYTAIEAGDSAAGLKVLQSDVRIDLLVTDVGLPGGMNGRQMADAARVSRPALQVLFITGYAENAVLGNGHLAPGMAVMTKPFAIETMAARIRSMIEASRVEPLRRRRV</sequence>
<evidence type="ECO:0000256" key="7">
    <source>
        <dbReference type="SAM" id="Coils"/>
    </source>
</evidence>
<feature type="domain" description="PAS" evidence="10">
    <location>
        <begin position="190"/>
        <end position="261"/>
    </location>
</feature>
<dbReference type="PROSITE" id="PS50112">
    <property type="entry name" value="PAS"/>
    <property type="match status" value="2"/>
</dbReference>
<dbReference type="Gene3D" id="3.40.50.2300">
    <property type="match status" value="1"/>
</dbReference>
<dbReference type="InterPro" id="IPR003661">
    <property type="entry name" value="HisK_dim/P_dom"/>
</dbReference>
<reference evidence="12" key="1">
    <citation type="journal article" date="2021" name="Front. Microbiol.">
        <title>Comprehensive Comparative Genomics and Phenotyping of Methylobacterium Species.</title>
        <authorList>
            <person name="Alessa O."/>
            <person name="Ogura Y."/>
            <person name="Fujitani Y."/>
            <person name="Takami H."/>
            <person name="Hayashi T."/>
            <person name="Sahin N."/>
            <person name="Tani A."/>
        </authorList>
    </citation>
    <scope>NUCLEOTIDE SEQUENCE</scope>
    <source>
        <strain evidence="12">KCTC 52305</strain>
    </source>
</reference>
<dbReference type="InterPro" id="IPR003594">
    <property type="entry name" value="HATPase_dom"/>
</dbReference>
<evidence type="ECO:0000256" key="6">
    <source>
        <dbReference type="PROSITE-ProRule" id="PRU00169"/>
    </source>
</evidence>
<feature type="modified residue" description="4-aspartylphosphate" evidence="6">
    <location>
        <position position="940"/>
    </location>
</feature>
<dbReference type="SMART" id="SM00448">
    <property type="entry name" value="REC"/>
    <property type="match status" value="1"/>
</dbReference>
<evidence type="ECO:0000256" key="1">
    <source>
        <dbReference type="ARBA" id="ARBA00000085"/>
    </source>
</evidence>
<keyword evidence="5 12" id="KW-0418">Kinase</keyword>
<dbReference type="SUPFAM" id="SSF55785">
    <property type="entry name" value="PYP-like sensor domain (PAS domain)"/>
    <property type="match status" value="2"/>
</dbReference>
<dbReference type="NCBIfam" id="TIGR00229">
    <property type="entry name" value="sensory_box"/>
    <property type="match status" value="2"/>
</dbReference>
<dbReference type="Pfam" id="PF00072">
    <property type="entry name" value="Response_reg"/>
    <property type="match status" value="1"/>
</dbReference>
<dbReference type="GO" id="GO:0005524">
    <property type="term" value="F:ATP binding"/>
    <property type="evidence" value="ECO:0007669"/>
    <property type="project" value="UniProtKB-KW"/>
</dbReference>
<dbReference type="Pfam" id="PF00512">
    <property type="entry name" value="HisKA"/>
    <property type="match status" value="1"/>
</dbReference>
<gene>
    <name evidence="12" type="primary">rcsC_30</name>
    <name evidence="12" type="ORF">OPKNFCMD_5864</name>
</gene>
<dbReference type="SUPFAM" id="SSF55874">
    <property type="entry name" value="ATPase domain of HSP90 chaperone/DNA topoisomerase II/histidine kinase"/>
    <property type="match status" value="1"/>
</dbReference>
<evidence type="ECO:0000259" key="8">
    <source>
        <dbReference type="PROSITE" id="PS50109"/>
    </source>
</evidence>
<keyword evidence="13" id="KW-1185">Reference proteome</keyword>
<keyword evidence="7" id="KW-0175">Coiled coil</keyword>
<feature type="coiled-coil region" evidence="7">
    <location>
        <begin position="474"/>
        <end position="508"/>
    </location>
</feature>
<dbReference type="SMART" id="SM00065">
    <property type="entry name" value="GAF"/>
    <property type="match status" value="1"/>
</dbReference>
<evidence type="ECO:0000256" key="4">
    <source>
        <dbReference type="ARBA" id="ARBA00022679"/>
    </source>
</evidence>
<dbReference type="InterPro" id="IPR013655">
    <property type="entry name" value="PAS_fold_3"/>
</dbReference>
<dbReference type="GO" id="GO:0016301">
    <property type="term" value="F:kinase activity"/>
    <property type="evidence" value="ECO:0007669"/>
    <property type="project" value="UniProtKB-KW"/>
</dbReference>
<dbReference type="Gene3D" id="3.30.450.40">
    <property type="match status" value="1"/>
</dbReference>
<dbReference type="InterPro" id="IPR000014">
    <property type="entry name" value="PAS"/>
</dbReference>
<dbReference type="InterPro" id="IPR004358">
    <property type="entry name" value="Sig_transdc_His_kin-like_C"/>
</dbReference>
<keyword evidence="4" id="KW-0808">Transferase</keyword>
<dbReference type="Gene3D" id="1.10.287.130">
    <property type="match status" value="1"/>
</dbReference>
<organism evidence="12 13">
    <name type="scientific">Methylobacterium crusticola</name>
    <dbReference type="NCBI Taxonomy" id="1697972"/>
    <lineage>
        <taxon>Bacteria</taxon>
        <taxon>Pseudomonadati</taxon>
        <taxon>Pseudomonadota</taxon>
        <taxon>Alphaproteobacteria</taxon>
        <taxon>Hyphomicrobiales</taxon>
        <taxon>Methylobacteriaceae</taxon>
        <taxon>Methylobacterium</taxon>
    </lineage>
</organism>
<dbReference type="SMART" id="SM00388">
    <property type="entry name" value="HisKA"/>
    <property type="match status" value="1"/>
</dbReference>
<dbReference type="SMART" id="SM00091">
    <property type="entry name" value="PAS"/>
    <property type="match status" value="3"/>
</dbReference>
<dbReference type="CDD" id="cd16919">
    <property type="entry name" value="HATPase_CckA-like"/>
    <property type="match status" value="1"/>
</dbReference>
<dbReference type="InterPro" id="IPR001789">
    <property type="entry name" value="Sig_transdc_resp-reg_receiver"/>
</dbReference>
<dbReference type="EMBL" id="BPQH01000025">
    <property type="protein sequence ID" value="GJD53093.1"/>
    <property type="molecule type" value="Genomic_DNA"/>
</dbReference>
<dbReference type="CDD" id="cd18161">
    <property type="entry name" value="REC_hyHK_blue-like"/>
    <property type="match status" value="1"/>
</dbReference>
<dbReference type="InterPro" id="IPR001610">
    <property type="entry name" value="PAC"/>
</dbReference>
<dbReference type="SUPFAM" id="SSF55781">
    <property type="entry name" value="GAF domain-like"/>
    <property type="match status" value="1"/>
</dbReference>
<feature type="domain" description="Response regulatory" evidence="9">
    <location>
        <begin position="890"/>
        <end position="1006"/>
    </location>
</feature>
<keyword evidence="12" id="KW-0067">ATP-binding</keyword>
<dbReference type="PANTHER" id="PTHR43065:SF42">
    <property type="entry name" value="TWO-COMPONENT SENSOR PPRA"/>
    <property type="match status" value="1"/>
</dbReference>
<evidence type="ECO:0000259" key="10">
    <source>
        <dbReference type="PROSITE" id="PS50112"/>
    </source>
</evidence>
<dbReference type="EC" id="2.7.13.3" evidence="2"/>
<evidence type="ECO:0000256" key="3">
    <source>
        <dbReference type="ARBA" id="ARBA00022553"/>
    </source>
</evidence>
<dbReference type="Pfam" id="PF13185">
    <property type="entry name" value="GAF_2"/>
    <property type="match status" value="1"/>
</dbReference>
<dbReference type="Proteomes" id="UP001055167">
    <property type="component" value="Unassembled WGS sequence"/>
</dbReference>
<evidence type="ECO:0000313" key="13">
    <source>
        <dbReference type="Proteomes" id="UP001055167"/>
    </source>
</evidence>
<dbReference type="Pfam" id="PF02518">
    <property type="entry name" value="HATPase_c"/>
    <property type="match status" value="1"/>
</dbReference>
<dbReference type="Pfam" id="PF08447">
    <property type="entry name" value="PAS_3"/>
    <property type="match status" value="2"/>
</dbReference>
<feature type="domain" description="PAS" evidence="10">
    <location>
        <begin position="521"/>
        <end position="572"/>
    </location>
</feature>
<dbReference type="InterPro" id="IPR029016">
    <property type="entry name" value="GAF-like_dom_sf"/>
</dbReference>
<dbReference type="PANTHER" id="PTHR43065">
    <property type="entry name" value="SENSOR HISTIDINE KINASE"/>
    <property type="match status" value="1"/>
</dbReference>
<dbReference type="InterPro" id="IPR011006">
    <property type="entry name" value="CheY-like_superfamily"/>
</dbReference>
<feature type="domain" description="Histidine kinase" evidence="8">
    <location>
        <begin position="643"/>
        <end position="867"/>
    </location>
</feature>
<dbReference type="InterPro" id="IPR000700">
    <property type="entry name" value="PAS-assoc_C"/>
</dbReference>
<dbReference type="InterPro" id="IPR035965">
    <property type="entry name" value="PAS-like_dom_sf"/>
</dbReference>